<evidence type="ECO:0000256" key="5">
    <source>
        <dbReference type="ARBA" id="ARBA00022475"/>
    </source>
</evidence>
<evidence type="ECO:0000256" key="1">
    <source>
        <dbReference type="ARBA" id="ARBA00004429"/>
    </source>
</evidence>
<keyword evidence="6" id="KW-0997">Cell inner membrane</keyword>
<dbReference type="InterPro" id="IPR029044">
    <property type="entry name" value="Nucleotide-diphossugar_trans"/>
</dbReference>
<keyword evidence="5" id="KW-1003">Cell membrane</keyword>
<evidence type="ECO:0000313" key="15">
    <source>
        <dbReference type="Proteomes" id="UP000294664"/>
    </source>
</evidence>
<keyword evidence="9 12" id="KW-0812">Transmembrane</keyword>
<keyword evidence="10 12" id="KW-1133">Transmembrane helix</keyword>
<evidence type="ECO:0000256" key="4">
    <source>
        <dbReference type="ARBA" id="ARBA00020585"/>
    </source>
</evidence>
<dbReference type="GO" id="GO:0016758">
    <property type="term" value="F:hexosyltransferase activity"/>
    <property type="evidence" value="ECO:0007669"/>
    <property type="project" value="TreeGrafter"/>
</dbReference>
<dbReference type="RefSeq" id="WP_132028295.1">
    <property type="nucleotide sequence ID" value="NZ_SMAI01000001.1"/>
</dbReference>
<feature type="transmembrane region" description="Helical" evidence="12">
    <location>
        <begin position="535"/>
        <end position="557"/>
    </location>
</feature>
<evidence type="ECO:0000259" key="13">
    <source>
        <dbReference type="Pfam" id="PF13632"/>
    </source>
</evidence>
<feature type="transmembrane region" description="Helical" evidence="12">
    <location>
        <begin position="239"/>
        <end position="259"/>
    </location>
</feature>
<sequence length="597" mass="63702">MTLRIDPVALAPDEPRDPFTVPGPLRWRRRLVLGLVLATVASVALCAGLIAAAGGWTLPGILLMLCVVAVTPWNAIGFWNAAIGLALLHLFPRALQRAVPVLAAPETDGPILLRTAILMTLRNEDPARALSRLRAVKAALDATPAADRFDYFVLSDTSCPDVAAQEEAAIARWQAQDGARRIHYRRRADNIGFKAGNVRDFCKRWGAGYDVMLPLDADSLMGPAMILRMVRILQNAPQIGILQSLVVGLPSASAFARIFQFGMRAGMRCYTVGATWWAGDCGPFWGHNALIRIAPFAAHCDLPVLPGRPPLGGPILSHDQVEAVLMRRAGYEVWALPVEGESFEENPPTLPDFLARDARWCLGNLQYLKLIGRPGLHPMGRFQLAWAVLMFATVPGVPLALLLLPFAAPAMPAAAALPAAALYLAILLLGLFPKIAGYLDVALTPGLMRRYGGGTRFAASAAIEIGFSFLLGAISALATCGVLLRLLTGRARGSWGGQARDAHRVSWRAAARGLAPTMAYGCAVAGLLLAFAPGLLIWVAPLLAGCWLAIPFAVLTADPRLGAVMARRRLCATPEEGDPPAILAALSGPVDPVRYAA</sequence>
<keyword evidence="15" id="KW-1185">Reference proteome</keyword>
<comment type="caution">
    <text evidence="14">The sequence shown here is derived from an EMBL/GenBank/DDBJ whole genome shotgun (WGS) entry which is preliminary data.</text>
</comment>
<feature type="domain" description="Glycosyltransferase 2-like" evidence="13">
    <location>
        <begin position="215"/>
        <end position="426"/>
    </location>
</feature>
<dbReference type="AlphaFoldDB" id="A0A4R3M2Y5"/>
<evidence type="ECO:0000256" key="10">
    <source>
        <dbReference type="ARBA" id="ARBA00022989"/>
    </source>
</evidence>
<evidence type="ECO:0000256" key="2">
    <source>
        <dbReference type="ARBA" id="ARBA00005001"/>
    </source>
</evidence>
<feature type="transmembrane region" description="Helical" evidence="12">
    <location>
        <begin position="61"/>
        <end position="88"/>
    </location>
</feature>
<reference evidence="14 15" key="1">
    <citation type="submission" date="2019-03" db="EMBL/GenBank/DDBJ databases">
        <title>Genomic Encyclopedia of Type Strains, Phase IV (KMG-IV): sequencing the most valuable type-strain genomes for metagenomic binning, comparative biology and taxonomic classification.</title>
        <authorList>
            <person name="Goeker M."/>
        </authorList>
    </citation>
    <scope>NUCLEOTIDE SEQUENCE [LARGE SCALE GENOMIC DNA]</scope>
    <source>
        <strain evidence="14 15">DSM 9035</strain>
    </source>
</reference>
<feature type="transmembrane region" description="Helical" evidence="12">
    <location>
        <begin position="384"/>
        <end position="408"/>
    </location>
</feature>
<feature type="transmembrane region" description="Helical" evidence="12">
    <location>
        <begin position="31"/>
        <end position="55"/>
    </location>
</feature>
<feature type="transmembrane region" description="Helical" evidence="12">
    <location>
        <begin position="459"/>
        <end position="488"/>
    </location>
</feature>
<evidence type="ECO:0000256" key="3">
    <source>
        <dbReference type="ARBA" id="ARBA00009337"/>
    </source>
</evidence>
<dbReference type="NCBIfam" id="NF003958">
    <property type="entry name" value="PRK05454.2-1"/>
    <property type="match status" value="1"/>
</dbReference>
<dbReference type="NCBIfam" id="NF003962">
    <property type="entry name" value="PRK05454.2-5"/>
    <property type="match status" value="1"/>
</dbReference>
<gene>
    <name evidence="14" type="ORF">EDC64_10138</name>
</gene>
<feature type="transmembrane region" description="Helical" evidence="12">
    <location>
        <begin position="420"/>
        <end position="439"/>
    </location>
</feature>
<dbReference type="NCBIfam" id="NF003963">
    <property type="entry name" value="PRK05454.2-6"/>
    <property type="match status" value="1"/>
</dbReference>
<evidence type="ECO:0000256" key="7">
    <source>
        <dbReference type="ARBA" id="ARBA00022676"/>
    </source>
</evidence>
<dbReference type="InterPro" id="IPR050321">
    <property type="entry name" value="Glycosyltr_2/OpgH_subfam"/>
</dbReference>
<evidence type="ECO:0000256" key="8">
    <source>
        <dbReference type="ARBA" id="ARBA00022679"/>
    </source>
</evidence>
<organism evidence="14 15">
    <name type="scientific">Aquabacter spiritensis</name>
    <dbReference type="NCBI Taxonomy" id="933073"/>
    <lineage>
        <taxon>Bacteria</taxon>
        <taxon>Pseudomonadati</taxon>
        <taxon>Pseudomonadota</taxon>
        <taxon>Alphaproteobacteria</taxon>
        <taxon>Hyphomicrobiales</taxon>
        <taxon>Xanthobacteraceae</taxon>
        <taxon>Aquabacter</taxon>
    </lineage>
</organism>
<dbReference type="Gene3D" id="3.90.550.10">
    <property type="entry name" value="Spore Coat Polysaccharide Biosynthesis Protein SpsA, Chain A"/>
    <property type="match status" value="1"/>
</dbReference>
<protein>
    <recommendedName>
        <fullName evidence="4">Glucans biosynthesis glucosyltransferase H</fullName>
    </recommendedName>
</protein>
<dbReference type="SUPFAM" id="SSF53448">
    <property type="entry name" value="Nucleotide-diphospho-sugar transferases"/>
    <property type="match status" value="1"/>
</dbReference>
<evidence type="ECO:0000256" key="12">
    <source>
        <dbReference type="SAM" id="Phobius"/>
    </source>
</evidence>
<dbReference type="OrthoDB" id="9775281at2"/>
<proteinExistence type="inferred from homology"/>
<comment type="pathway">
    <text evidence="2">Glycan metabolism; osmoregulated periplasmic glucan (OPG) biosynthesis.</text>
</comment>
<feature type="transmembrane region" description="Helical" evidence="12">
    <location>
        <begin position="509"/>
        <end position="529"/>
    </location>
</feature>
<dbReference type="EMBL" id="SMAI01000001">
    <property type="protein sequence ID" value="TCT07520.1"/>
    <property type="molecule type" value="Genomic_DNA"/>
</dbReference>
<evidence type="ECO:0000256" key="6">
    <source>
        <dbReference type="ARBA" id="ARBA00022519"/>
    </source>
</evidence>
<evidence type="ECO:0000256" key="9">
    <source>
        <dbReference type="ARBA" id="ARBA00022692"/>
    </source>
</evidence>
<dbReference type="Pfam" id="PF13632">
    <property type="entry name" value="Glyco_trans_2_3"/>
    <property type="match status" value="1"/>
</dbReference>
<accession>A0A4R3M2Y5</accession>
<keyword evidence="8 14" id="KW-0808">Transferase</keyword>
<name>A0A4R3M2Y5_9HYPH</name>
<dbReference type="PANTHER" id="PTHR43867">
    <property type="entry name" value="CELLULOSE SYNTHASE CATALYTIC SUBUNIT A [UDP-FORMING]"/>
    <property type="match status" value="1"/>
</dbReference>
<dbReference type="InterPro" id="IPR001173">
    <property type="entry name" value="Glyco_trans_2-like"/>
</dbReference>
<dbReference type="Proteomes" id="UP000294664">
    <property type="component" value="Unassembled WGS sequence"/>
</dbReference>
<comment type="subcellular location">
    <subcellularLocation>
        <location evidence="1">Cell inner membrane</location>
        <topology evidence="1">Multi-pass membrane protein</topology>
    </subcellularLocation>
</comment>
<evidence type="ECO:0000256" key="11">
    <source>
        <dbReference type="ARBA" id="ARBA00023136"/>
    </source>
</evidence>
<dbReference type="PANTHER" id="PTHR43867:SF5">
    <property type="entry name" value="GLUCANS BIOSYNTHESIS GLUCOSYLTRANSFERASE H"/>
    <property type="match status" value="1"/>
</dbReference>
<evidence type="ECO:0000313" key="14">
    <source>
        <dbReference type="EMBL" id="TCT07520.1"/>
    </source>
</evidence>
<comment type="similarity">
    <text evidence="3">Belongs to the glycosyltransferase 2 family. OpgH subfamily.</text>
</comment>
<keyword evidence="7" id="KW-0328">Glycosyltransferase</keyword>
<keyword evidence="11 12" id="KW-0472">Membrane</keyword>
<dbReference type="GO" id="GO:0005886">
    <property type="term" value="C:plasma membrane"/>
    <property type="evidence" value="ECO:0007669"/>
    <property type="project" value="UniProtKB-SubCell"/>
</dbReference>